<feature type="transmembrane region" description="Helical" evidence="7">
    <location>
        <begin position="59"/>
        <end position="76"/>
    </location>
</feature>
<evidence type="ECO:0000259" key="8">
    <source>
        <dbReference type="Pfam" id="PF01757"/>
    </source>
</evidence>
<comment type="caution">
    <text evidence="9">The sequence shown here is derived from an EMBL/GenBank/DDBJ whole genome shotgun (WGS) entry which is preliminary data.</text>
</comment>
<evidence type="ECO:0000256" key="2">
    <source>
        <dbReference type="ARBA" id="ARBA00007400"/>
    </source>
</evidence>
<keyword evidence="6 7" id="KW-0472">Membrane</keyword>
<keyword evidence="4 7" id="KW-0812">Transmembrane</keyword>
<comment type="subcellular location">
    <subcellularLocation>
        <location evidence="1">Cell membrane</location>
        <topology evidence="1">Multi-pass membrane protein</topology>
    </subcellularLocation>
</comment>
<feature type="domain" description="Acyltransferase 3" evidence="8">
    <location>
        <begin position="17"/>
        <end position="318"/>
    </location>
</feature>
<feature type="transmembrane region" description="Helical" evidence="7">
    <location>
        <begin position="210"/>
        <end position="232"/>
    </location>
</feature>
<dbReference type="InterPro" id="IPR002656">
    <property type="entry name" value="Acyl_transf_3_dom"/>
</dbReference>
<keyword evidence="9" id="KW-0808">Transferase</keyword>
<keyword evidence="5 7" id="KW-1133">Transmembrane helix</keyword>
<feature type="transmembrane region" description="Helical" evidence="7">
    <location>
        <begin position="88"/>
        <end position="104"/>
    </location>
</feature>
<keyword evidence="10" id="KW-1185">Reference proteome</keyword>
<keyword evidence="9" id="KW-0012">Acyltransferase</keyword>
<dbReference type="Proteomes" id="UP001143372">
    <property type="component" value="Unassembled WGS sequence"/>
</dbReference>
<evidence type="ECO:0000313" key="9">
    <source>
        <dbReference type="EMBL" id="GLK68336.1"/>
    </source>
</evidence>
<evidence type="ECO:0000256" key="3">
    <source>
        <dbReference type="ARBA" id="ARBA00022475"/>
    </source>
</evidence>
<feature type="transmembrane region" description="Helical" evidence="7">
    <location>
        <begin position="272"/>
        <end position="292"/>
    </location>
</feature>
<feature type="transmembrane region" description="Helical" evidence="7">
    <location>
        <begin position="298"/>
        <end position="320"/>
    </location>
</feature>
<keyword evidence="3" id="KW-1003">Cell membrane</keyword>
<accession>A0A9W6MVW1</accession>
<protein>
    <submittedName>
        <fullName evidence="9">Acyltransferase</fullName>
    </submittedName>
</protein>
<comment type="similarity">
    <text evidence="2">Belongs to the acyltransferase 3 family.</text>
</comment>
<dbReference type="PANTHER" id="PTHR40074:SF4">
    <property type="entry name" value="INNER MEMBRANE PROTEIN YCFT"/>
    <property type="match status" value="1"/>
</dbReference>
<organism evidence="9 10">
    <name type="scientific">Hansschlegelia plantiphila</name>
    <dbReference type="NCBI Taxonomy" id="374655"/>
    <lineage>
        <taxon>Bacteria</taxon>
        <taxon>Pseudomonadati</taxon>
        <taxon>Pseudomonadota</taxon>
        <taxon>Alphaproteobacteria</taxon>
        <taxon>Hyphomicrobiales</taxon>
        <taxon>Methylopilaceae</taxon>
        <taxon>Hansschlegelia</taxon>
    </lineage>
</organism>
<feature type="transmembrane region" description="Helical" evidence="7">
    <location>
        <begin position="238"/>
        <end position="260"/>
    </location>
</feature>
<feature type="transmembrane region" description="Helical" evidence="7">
    <location>
        <begin position="124"/>
        <end position="146"/>
    </location>
</feature>
<reference evidence="9" key="2">
    <citation type="submission" date="2023-01" db="EMBL/GenBank/DDBJ databases">
        <authorList>
            <person name="Sun Q."/>
            <person name="Evtushenko L."/>
        </authorList>
    </citation>
    <scope>NUCLEOTIDE SEQUENCE</scope>
    <source>
        <strain evidence="9">VKM B-2347</strain>
    </source>
</reference>
<feature type="transmembrane region" description="Helical" evidence="7">
    <location>
        <begin position="153"/>
        <end position="172"/>
    </location>
</feature>
<evidence type="ECO:0000313" key="10">
    <source>
        <dbReference type="Proteomes" id="UP001143372"/>
    </source>
</evidence>
<evidence type="ECO:0000256" key="1">
    <source>
        <dbReference type="ARBA" id="ARBA00004651"/>
    </source>
</evidence>
<evidence type="ECO:0000256" key="4">
    <source>
        <dbReference type="ARBA" id="ARBA00022692"/>
    </source>
</evidence>
<evidence type="ECO:0000256" key="6">
    <source>
        <dbReference type="ARBA" id="ARBA00023136"/>
    </source>
</evidence>
<reference evidence="9" key="1">
    <citation type="journal article" date="2014" name="Int. J. Syst. Evol. Microbiol.">
        <title>Complete genome sequence of Corynebacterium casei LMG S-19264T (=DSM 44701T), isolated from a smear-ripened cheese.</title>
        <authorList>
            <consortium name="US DOE Joint Genome Institute (JGI-PGF)"/>
            <person name="Walter F."/>
            <person name="Albersmeier A."/>
            <person name="Kalinowski J."/>
            <person name="Ruckert C."/>
        </authorList>
    </citation>
    <scope>NUCLEOTIDE SEQUENCE</scope>
    <source>
        <strain evidence="9">VKM B-2347</strain>
    </source>
</reference>
<sequence>MMTSIARDASATTPRVDWVDVAKGICIVLVVMMHSTLGVEKAAGAEGFMHYAVAFARPFRMPDFFLISGLFLALVIDRDWRLYLDRKVVHFAYFYLLWLVIQGATKWPGLAIDEGIGAVVHQFLVSLVDPFGTLWFIYLLPIFFVFAKLVRRLPPLLVLAFAALLESLQVHTGWMVPDEFCARLFYVMLGWYGAPRIFAFADMVRGRRGLALAGLVAWALINGAAVFGGVATLPVVSLMLGVAGALAIVSVAALIAGSSAAEPLRYAGERSIVVYLAFFLPMAATRAVLLKTGVISDLGWVSVIVTTVGVVAPLALHWLVMKTGWAKFLFVRPQAFHIDRPKTPLRETGLQPAR</sequence>
<proteinExistence type="inferred from homology"/>
<dbReference type="GO" id="GO:0009246">
    <property type="term" value="P:enterobacterial common antigen biosynthetic process"/>
    <property type="evidence" value="ECO:0007669"/>
    <property type="project" value="TreeGrafter"/>
</dbReference>
<dbReference type="AlphaFoldDB" id="A0A9W6MVW1"/>
<dbReference type="GO" id="GO:0005886">
    <property type="term" value="C:plasma membrane"/>
    <property type="evidence" value="ECO:0007669"/>
    <property type="project" value="UniProtKB-SubCell"/>
</dbReference>
<dbReference type="GO" id="GO:0016413">
    <property type="term" value="F:O-acetyltransferase activity"/>
    <property type="evidence" value="ECO:0007669"/>
    <property type="project" value="TreeGrafter"/>
</dbReference>
<gene>
    <name evidence="9" type="ORF">GCM10008179_19740</name>
</gene>
<dbReference type="EMBL" id="BSFI01000008">
    <property type="protein sequence ID" value="GLK68336.1"/>
    <property type="molecule type" value="Genomic_DNA"/>
</dbReference>
<dbReference type="Pfam" id="PF01757">
    <property type="entry name" value="Acyl_transf_3"/>
    <property type="match status" value="1"/>
</dbReference>
<name>A0A9W6MVW1_9HYPH</name>
<dbReference type="PANTHER" id="PTHR40074">
    <property type="entry name" value="O-ACETYLTRANSFERASE WECH"/>
    <property type="match status" value="1"/>
</dbReference>
<feature type="transmembrane region" description="Helical" evidence="7">
    <location>
        <begin position="184"/>
        <end position="203"/>
    </location>
</feature>
<evidence type="ECO:0000256" key="7">
    <source>
        <dbReference type="SAM" id="Phobius"/>
    </source>
</evidence>
<evidence type="ECO:0000256" key="5">
    <source>
        <dbReference type="ARBA" id="ARBA00022989"/>
    </source>
</evidence>
<feature type="transmembrane region" description="Helical" evidence="7">
    <location>
        <begin position="21"/>
        <end position="39"/>
    </location>
</feature>